<protein>
    <submittedName>
        <fullName evidence="4">Uncharacterized protein</fullName>
    </submittedName>
</protein>
<evidence type="ECO:0000313" key="4">
    <source>
        <dbReference type="EMBL" id="KAK3893847.1"/>
    </source>
</evidence>
<gene>
    <name evidence="4" type="ORF">Pcinc_002339</name>
    <name evidence="3" type="ORF">Pcinc_009094</name>
    <name evidence="2" type="ORF">Pcinc_010583</name>
    <name evidence="1" type="ORF">Pcinc_017895</name>
</gene>
<name>A0AAE1GJX8_PETCI</name>
<organism evidence="4 5">
    <name type="scientific">Petrolisthes cinctipes</name>
    <name type="common">Flat porcelain crab</name>
    <dbReference type="NCBI Taxonomy" id="88211"/>
    <lineage>
        <taxon>Eukaryota</taxon>
        <taxon>Metazoa</taxon>
        <taxon>Ecdysozoa</taxon>
        <taxon>Arthropoda</taxon>
        <taxon>Crustacea</taxon>
        <taxon>Multicrustacea</taxon>
        <taxon>Malacostraca</taxon>
        <taxon>Eumalacostraca</taxon>
        <taxon>Eucarida</taxon>
        <taxon>Decapoda</taxon>
        <taxon>Pleocyemata</taxon>
        <taxon>Anomura</taxon>
        <taxon>Galatheoidea</taxon>
        <taxon>Porcellanidae</taxon>
        <taxon>Petrolisthes</taxon>
    </lineage>
</organism>
<dbReference type="Proteomes" id="UP001286313">
    <property type="component" value="Unassembled WGS sequence"/>
</dbReference>
<comment type="caution">
    <text evidence="4">The sequence shown here is derived from an EMBL/GenBank/DDBJ whole genome shotgun (WGS) entry which is preliminary data.</text>
</comment>
<evidence type="ECO:0000313" key="5">
    <source>
        <dbReference type="Proteomes" id="UP001286313"/>
    </source>
</evidence>
<dbReference type="EMBL" id="JAWQEG010001685">
    <property type="protein sequence ID" value="KAK3877383.1"/>
    <property type="molecule type" value="Genomic_DNA"/>
</dbReference>
<evidence type="ECO:0000313" key="2">
    <source>
        <dbReference type="EMBL" id="KAK3885191.1"/>
    </source>
</evidence>
<sequence length="166" mass="19043">MHSLPFLNLRSRTQLIPTLRATLLYTHVLNNYLLHVQRYPTLRTTLLYAGVINNYLLHVQRYSTLTNPTTTYSTCHATLRSRAQQLLRLRATTSSTCNATRRLQRHADHLLQPTSSIFFVPLPTAYPALRASIPHPRGNSFSYPSFHCFQYLHVSPHHPHTTSPVS</sequence>
<accession>A0AAE1GJX8</accession>
<keyword evidence="5" id="KW-1185">Reference proteome</keyword>
<evidence type="ECO:0000313" key="1">
    <source>
        <dbReference type="EMBL" id="KAK3877383.1"/>
    </source>
</evidence>
<dbReference type="EMBL" id="JAWQEG010000167">
    <property type="protein sequence ID" value="KAK3893847.1"/>
    <property type="molecule type" value="Genomic_DNA"/>
</dbReference>
<dbReference type="AlphaFoldDB" id="A0AAE1GJX8"/>
<evidence type="ECO:0000313" key="3">
    <source>
        <dbReference type="EMBL" id="KAK3886774.1"/>
    </source>
</evidence>
<dbReference type="EMBL" id="JAWQEG010000823">
    <property type="protein sequence ID" value="KAK3885191.1"/>
    <property type="molecule type" value="Genomic_DNA"/>
</dbReference>
<proteinExistence type="predicted"/>
<reference evidence="4" key="1">
    <citation type="submission" date="2023-10" db="EMBL/GenBank/DDBJ databases">
        <title>Genome assemblies of two species of porcelain crab, Petrolisthes cinctipes and Petrolisthes manimaculis (Anomura: Porcellanidae).</title>
        <authorList>
            <person name="Angst P."/>
        </authorList>
    </citation>
    <scope>NUCLEOTIDE SEQUENCE</scope>
    <source>
        <strain evidence="4">PB745_01</strain>
        <tissue evidence="4">Gill</tissue>
    </source>
</reference>
<dbReference type="EMBL" id="JAWQEG010000671">
    <property type="protein sequence ID" value="KAK3886774.1"/>
    <property type="molecule type" value="Genomic_DNA"/>
</dbReference>